<evidence type="ECO:0000313" key="3">
    <source>
        <dbReference type="Proteomes" id="UP000678499"/>
    </source>
</evidence>
<feature type="region of interest" description="Disordered" evidence="1">
    <location>
        <begin position="235"/>
        <end position="255"/>
    </location>
</feature>
<protein>
    <submittedName>
        <fullName evidence="2">Uncharacterized protein</fullName>
    </submittedName>
</protein>
<keyword evidence="3" id="KW-1185">Reference proteome</keyword>
<accession>A0A7R9GIU4</accession>
<gene>
    <name evidence="2" type="ORF">NMOB1V02_LOCUS10289</name>
</gene>
<name>A0A7R9GIU4_9CRUS</name>
<evidence type="ECO:0000256" key="1">
    <source>
        <dbReference type="SAM" id="MobiDB-lite"/>
    </source>
</evidence>
<reference evidence="2" key="1">
    <citation type="submission" date="2020-11" db="EMBL/GenBank/DDBJ databases">
        <authorList>
            <person name="Tran Van P."/>
        </authorList>
    </citation>
    <scope>NUCLEOTIDE SEQUENCE</scope>
</reference>
<feature type="compositionally biased region" description="Polar residues" evidence="1">
    <location>
        <begin position="1"/>
        <end position="13"/>
    </location>
</feature>
<dbReference type="EMBL" id="OA886182">
    <property type="protein sequence ID" value="CAD7282668.1"/>
    <property type="molecule type" value="Genomic_DNA"/>
</dbReference>
<sequence>MEPRSNLNRAASETSKRSSRSVITGDGGSNAALSVSPAPGDEDAPSSRAPREQKVLKRPPMNYTSNLVLRRSRTKCKNAEPPKVIKLDDFCDPSGCVSVTFELCIKDDGNLQVKLISKETEHGKIDNISDSVDDEEAATIATDTFPREIPVREFFTDPSIHSKVTEQINSSGIEIAAGIDPHHHHYSHDGVSKSSGSASPSPGLSVTAQDGEDLKLLSEFDDIKRELLNIPDVEVIRGGNDGRAVDDDDDEDFFD</sequence>
<feature type="region of interest" description="Disordered" evidence="1">
    <location>
        <begin position="181"/>
        <end position="211"/>
    </location>
</feature>
<dbReference type="EMBL" id="CAJPEX010004145">
    <property type="protein sequence ID" value="CAG0922820.1"/>
    <property type="molecule type" value="Genomic_DNA"/>
</dbReference>
<dbReference type="Proteomes" id="UP000678499">
    <property type="component" value="Unassembled WGS sequence"/>
</dbReference>
<proteinExistence type="predicted"/>
<evidence type="ECO:0000313" key="2">
    <source>
        <dbReference type="EMBL" id="CAD7282668.1"/>
    </source>
</evidence>
<dbReference type="AlphaFoldDB" id="A0A7R9GIU4"/>
<feature type="compositionally biased region" description="Low complexity" evidence="1">
    <location>
        <begin position="192"/>
        <end position="205"/>
    </location>
</feature>
<organism evidence="2">
    <name type="scientific">Notodromas monacha</name>
    <dbReference type="NCBI Taxonomy" id="399045"/>
    <lineage>
        <taxon>Eukaryota</taxon>
        <taxon>Metazoa</taxon>
        <taxon>Ecdysozoa</taxon>
        <taxon>Arthropoda</taxon>
        <taxon>Crustacea</taxon>
        <taxon>Oligostraca</taxon>
        <taxon>Ostracoda</taxon>
        <taxon>Podocopa</taxon>
        <taxon>Podocopida</taxon>
        <taxon>Cypridocopina</taxon>
        <taxon>Cypridoidea</taxon>
        <taxon>Cyprididae</taxon>
        <taxon>Notodromas</taxon>
    </lineage>
</organism>
<feature type="compositionally biased region" description="Acidic residues" evidence="1">
    <location>
        <begin position="246"/>
        <end position="255"/>
    </location>
</feature>
<feature type="region of interest" description="Disordered" evidence="1">
    <location>
        <begin position="1"/>
        <end position="64"/>
    </location>
</feature>